<name>A0AAE0FMF8_9CHLO</name>
<comment type="caution">
    <text evidence="1">The sequence shown here is derived from an EMBL/GenBank/DDBJ whole genome shotgun (WGS) entry which is preliminary data.</text>
</comment>
<dbReference type="EMBL" id="LGRX02016771">
    <property type="protein sequence ID" value="KAK3261636.1"/>
    <property type="molecule type" value="Genomic_DNA"/>
</dbReference>
<dbReference type="AlphaFoldDB" id="A0AAE0FMF8"/>
<protein>
    <recommendedName>
        <fullName evidence="3">DUF4291 domain-containing protein</fullName>
    </recommendedName>
</protein>
<evidence type="ECO:0008006" key="3">
    <source>
        <dbReference type="Google" id="ProtNLM"/>
    </source>
</evidence>
<dbReference type="PANTHER" id="PTHR38567">
    <property type="entry name" value="DUF4291 DOMAIN-CONTAINING PROTEIN"/>
    <property type="match status" value="1"/>
</dbReference>
<accession>A0AAE0FMF8</accession>
<gene>
    <name evidence="1" type="ORF">CYMTET_29462</name>
</gene>
<keyword evidence="2" id="KW-1185">Reference proteome</keyword>
<dbReference type="InterPro" id="IPR025633">
    <property type="entry name" value="DUF4291"/>
</dbReference>
<sequence length="261" mass="28765">MTVRRDLDASDAQSVPARYPAAVTTEDIEVNTSGYQHGLDVQVLSAEWDEDGVYFYQAFNDQIADWAIENQRFGGPGFNPTRMTWIKPSFAWMLYRAGYGRKHNQNRILKVKIPHVAVAELLANCQCRHGGGGSHGRVQWDPARDIMAGEGRTPRMLLKRRAIQIGLKDSLSKHYVDSVVCIEDVTALAHRVQEAHQAKNNEASGAAMSELLPELPVERPYMPQCSHAQLVLLGLLPGETALAVSQIGRGKVPPRGAPSTS</sequence>
<evidence type="ECO:0000313" key="2">
    <source>
        <dbReference type="Proteomes" id="UP001190700"/>
    </source>
</evidence>
<dbReference type="Pfam" id="PF14124">
    <property type="entry name" value="DUF4291"/>
    <property type="match status" value="1"/>
</dbReference>
<organism evidence="1 2">
    <name type="scientific">Cymbomonas tetramitiformis</name>
    <dbReference type="NCBI Taxonomy" id="36881"/>
    <lineage>
        <taxon>Eukaryota</taxon>
        <taxon>Viridiplantae</taxon>
        <taxon>Chlorophyta</taxon>
        <taxon>Pyramimonadophyceae</taxon>
        <taxon>Pyramimonadales</taxon>
        <taxon>Pyramimonadaceae</taxon>
        <taxon>Cymbomonas</taxon>
    </lineage>
</organism>
<proteinExistence type="predicted"/>
<evidence type="ECO:0000313" key="1">
    <source>
        <dbReference type="EMBL" id="KAK3261636.1"/>
    </source>
</evidence>
<dbReference type="Proteomes" id="UP001190700">
    <property type="component" value="Unassembled WGS sequence"/>
</dbReference>
<reference evidence="1 2" key="1">
    <citation type="journal article" date="2015" name="Genome Biol. Evol.">
        <title>Comparative Genomics of a Bacterivorous Green Alga Reveals Evolutionary Causalities and Consequences of Phago-Mixotrophic Mode of Nutrition.</title>
        <authorList>
            <person name="Burns J.A."/>
            <person name="Paasch A."/>
            <person name="Narechania A."/>
            <person name="Kim E."/>
        </authorList>
    </citation>
    <scope>NUCLEOTIDE SEQUENCE [LARGE SCALE GENOMIC DNA]</scope>
    <source>
        <strain evidence="1 2">PLY_AMNH</strain>
    </source>
</reference>
<dbReference type="PANTHER" id="PTHR38567:SF1">
    <property type="entry name" value="DUF4291 DOMAIN-CONTAINING PROTEIN"/>
    <property type="match status" value="1"/>
</dbReference>